<evidence type="ECO:0000256" key="4">
    <source>
        <dbReference type="ARBA" id="ARBA00023136"/>
    </source>
</evidence>
<dbReference type="Gene3D" id="1.25.40.390">
    <property type="match status" value="1"/>
</dbReference>
<evidence type="ECO:0000313" key="7">
    <source>
        <dbReference type="EMBL" id="KAA4652433.1"/>
    </source>
</evidence>
<evidence type="ECO:0000313" key="8">
    <source>
        <dbReference type="Proteomes" id="UP000435985"/>
    </source>
</evidence>
<reference evidence="7 8" key="1">
    <citation type="journal article" date="2019" name="Nat. Med.">
        <title>A library of human gut bacterial isolates paired with longitudinal multiomics data enables mechanistic microbiome research.</title>
        <authorList>
            <person name="Poyet M."/>
            <person name="Groussin M."/>
            <person name="Gibbons S.M."/>
            <person name="Avila-Pacheco J."/>
            <person name="Jiang X."/>
            <person name="Kearney S.M."/>
            <person name="Perrotta A.R."/>
            <person name="Berdy B."/>
            <person name="Zhao S."/>
            <person name="Lieberman T.D."/>
            <person name="Swanson P.K."/>
            <person name="Smith M."/>
            <person name="Roesemann S."/>
            <person name="Alexander J.E."/>
            <person name="Rich S.A."/>
            <person name="Livny J."/>
            <person name="Vlamakis H."/>
            <person name="Clish C."/>
            <person name="Bullock K."/>
            <person name="Deik A."/>
            <person name="Scott J."/>
            <person name="Pierce K.A."/>
            <person name="Xavier R.J."/>
            <person name="Alm E.J."/>
        </authorList>
    </citation>
    <scope>NUCLEOTIDE SEQUENCE [LARGE SCALE GENOMIC DNA]</scope>
    <source>
        <strain evidence="7 8">BIOML-A14</strain>
    </source>
</reference>
<organism evidence="7 8">
    <name type="scientific">Bacteroides ovatus</name>
    <dbReference type="NCBI Taxonomy" id="28116"/>
    <lineage>
        <taxon>Bacteria</taxon>
        <taxon>Pseudomonadati</taxon>
        <taxon>Bacteroidota</taxon>
        <taxon>Bacteroidia</taxon>
        <taxon>Bacteroidales</taxon>
        <taxon>Bacteroidaceae</taxon>
        <taxon>Bacteroides</taxon>
    </lineage>
</organism>
<dbReference type="EMBL" id="VWFO01000417">
    <property type="protein sequence ID" value="KAA4652433.1"/>
    <property type="molecule type" value="Genomic_DNA"/>
</dbReference>
<dbReference type="AlphaFoldDB" id="A0A642C3Z3"/>
<keyword evidence="5" id="KW-0998">Cell outer membrane</keyword>
<feature type="domain" description="RagB/SusD" evidence="6">
    <location>
        <begin position="29"/>
        <end position="118"/>
    </location>
</feature>
<evidence type="ECO:0000256" key="5">
    <source>
        <dbReference type="ARBA" id="ARBA00023237"/>
    </source>
</evidence>
<dbReference type="SUPFAM" id="SSF48452">
    <property type="entry name" value="TPR-like"/>
    <property type="match status" value="1"/>
</dbReference>
<accession>A0A642C3Z3</accession>
<keyword evidence="3" id="KW-0732">Signal</keyword>
<name>A0A642C3Z3_BACOV</name>
<dbReference type="Proteomes" id="UP000435985">
    <property type="component" value="Unassembled WGS sequence"/>
</dbReference>
<comment type="subcellular location">
    <subcellularLocation>
        <location evidence="1">Cell outer membrane</location>
    </subcellularLocation>
</comment>
<dbReference type="InterPro" id="IPR011990">
    <property type="entry name" value="TPR-like_helical_dom_sf"/>
</dbReference>
<dbReference type="GO" id="GO:0009279">
    <property type="term" value="C:cell outer membrane"/>
    <property type="evidence" value="ECO:0007669"/>
    <property type="project" value="UniProtKB-SubCell"/>
</dbReference>
<evidence type="ECO:0000256" key="3">
    <source>
        <dbReference type="ARBA" id="ARBA00022729"/>
    </source>
</evidence>
<keyword evidence="4" id="KW-0472">Membrane</keyword>
<evidence type="ECO:0000259" key="6">
    <source>
        <dbReference type="Pfam" id="PF07980"/>
    </source>
</evidence>
<evidence type="ECO:0000256" key="2">
    <source>
        <dbReference type="ARBA" id="ARBA00006275"/>
    </source>
</evidence>
<comment type="similarity">
    <text evidence="2">Belongs to the SusD family.</text>
</comment>
<dbReference type="InterPro" id="IPR012944">
    <property type="entry name" value="SusD_RagB_dom"/>
</dbReference>
<evidence type="ECO:0000256" key="1">
    <source>
        <dbReference type="ARBA" id="ARBA00004442"/>
    </source>
</evidence>
<comment type="caution">
    <text evidence="7">The sequence shown here is derived from an EMBL/GenBank/DDBJ whole genome shotgun (WGS) entry which is preliminary data.</text>
</comment>
<protein>
    <submittedName>
        <fullName evidence="7">RagB/SusD family nutrient uptake outer membrane protein</fullName>
    </submittedName>
</protein>
<dbReference type="Pfam" id="PF07980">
    <property type="entry name" value="SusD_RagB"/>
    <property type="match status" value="1"/>
</dbReference>
<proteinExistence type="inferred from homology"/>
<feature type="non-terminal residue" evidence="7">
    <location>
        <position position="1"/>
    </location>
</feature>
<gene>
    <name evidence="7" type="ORF">F3B98_30355</name>
</gene>
<sequence>NEETPVFSKIKIIQDGSAKDNDFGVFGSSIVFTRLEDITLLRAEALCALNRSTEAVSYLNMIRTNRGLREVSFKKDFGNNRESLIAEIFEERRRELMGEGWRWYDLVRRQKLMKDNEAFLRLISSGGIYWPVSEDIITANSQIEQNEFWK</sequence>